<evidence type="ECO:0000313" key="1">
    <source>
        <dbReference type="EMBL" id="KKL17806.1"/>
    </source>
</evidence>
<comment type="caution">
    <text evidence="1">The sequence shown here is derived from an EMBL/GenBank/DDBJ whole genome shotgun (WGS) entry which is preliminary data.</text>
</comment>
<sequence length="192" mass="21804">EPKQNPDKGFLEFVHDFYTSMKDNEIKLVYEGKVTHQITKAFIALAEAQMEKDEEATKVQRVVFHVMVECLQNISRHADEYEPGEALYSGKGVFMVSNTKEAYCITTGNAIYTKKIPELEATLKEINGLGVDKLKELYMKQMREGSLSEKGGAGLGFIDIRRKTGQQLDYHFLPISDKISFFLLTTLIPRSL</sequence>
<gene>
    <name evidence="1" type="ORF">LCGC14_2481870</name>
</gene>
<proteinExistence type="predicted"/>
<accession>A0A0F9DJB3</accession>
<dbReference type="Pfam" id="PF19788">
    <property type="entry name" value="DUF6272"/>
    <property type="match status" value="1"/>
</dbReference>
<dbReference type="InterPro" id="IPR046239">
    <property type="entry name" value="DUF6272"/>
</dbReference>
<name>A0A0F9DJB3_9ZZZZ</name>
<organism evidence="1">
    <name type="scientific">marine sediment metagenome</name>
    <dbReference type="NCBI Taxonomy" id="412755"/>
    <lineage>
        <taxon>unclassified sequences</taxon>
        <taxon>metagenomes</taxon>
        <taxon>ecological metagenomes</taxon>
    </lineage>
</organism>
<reference evidence="1" key="1">
    <citation type="journal article" date="2015" name="Nature">
        <title>Complex archaea that bridge the gap between prokaryotes and eukaryotes.</title>
        <authorList>
            <person name="Spang A."/>
            <person name="Saw J.H."/>
            <person name="Jorgensen S.L."/>
            <person name="Zaremba-Niedzwiedzka K."/>
            <person name="Martijn J."/>
            <person name="Lind A.E."/>
            <person name="van Eijk R."/>
            <person name="Schleper C."/>
            <person name="Guy L."/>
            <person name="Ettema T.J."/>
        </authorList>
    </citation>
    <scope>NUCLEOTIDE SEQUENCE</scope>
</reference>
<dbReference type="AlphaFoldDB" id="A0A0F9DJB3"/>
<dbReference type="NCBIfam" id="NF038262">
    <property type="entry name" value="SiaB_fam_kinase"/>
    <property type="match status" value="1"/>
</dbReference>
<dbReference type="EMBL" id="LAZR01039113">
    <property type="protein sequence ID" value="KKL17806.1"/>
    <property type="molecule type" value="Genomic_DNA"/>
</dbReference>
<feature type="non-terminal residue" evidence="1">
    <location>
        <position position="1"/>
    </location>
</feature>
<protein>
    <submittedName>
        <fullName evidence="1">Uncharacterized protein</fullName>
    </submittedName>
</protein>